<feature type="transmembrane region" description="Helical" evidence="1">
    <location>
        <begin position="90"/>
        <end position="114"/>
    </location>
</feature>
<gene>
    <name evidence="2" type="ORF">C6Y08_02975</name>
    <name evidence="3" type="ORF">D6U18_11700</name>
</gene>
<feature type="transmembrane region" description="Helical" evidence="1">
    <location>
        <begin position="63"/>
        <end position="84"/>
    </location>
</feature>
<reference evidence="3 5" key="2">
    <citation type="submission" date="2018-10" db="EMBL/GenBank/DDBJ databases">
        <title>Genome sequences of five Lactobacillus pentosus strains isolated from brines of traditionally fermented spanish-style green table olives and differences between them.</title>
        <authorList>
            <person name="Jimenez Diaz R."/>
        </authorList>
    </citation>
    <scope>NUCLEOTIDE SEQUENCE [LARGE SCALE GENOMIC DNA]</scope>
    <source>
        <strain evidence="3 5">IG10</strain>
    </source>
</reference>
<keyword evidence="1" id="KW-0472">Membrane</keyword>
<organism evidence="3 5">
    <name type="scientific">Lactiplantibacillus pentosus</name>
    <name type="common">Lactobacillus pentosus</name>
    <dbReference type="NCBI Taxonomy" id="1589"/>
    <lineage>
        <taxon>Bacteria</taxon>
        <taxon>Bacillati</taxon>
        <taxon>Bacillota</taxon>
        <taxon>Bacilli</taxon>
        <taxon>Lactobacillales</taxon>
        <taxon>Lactobacillaceae</taxon>
        <taxon>Lactiplantibacillus</taxon>
    </lineage>
</organism>
<keyword evidence="1" id="KW-1133">Transmembrane helix</keyword>
<dbReference type="EMBL" id="PVOB01000035">
    <property type="protein sequence ID" value="PRO95803.1"/>
    <property type="molecule type" value="Genomic_DNA"/>
</dbReference>
<dbReference type="Proteomes" id="UP000238378">
    <property type="component" value="Unassembled WGS sequence"/>
</dbReference>
<evidence type="ECO:0000256" key="1">
    <source>
        <dbReference type="SAM" id="Phobius"/>
    </source>
</evidence>
<dbReference type="Proteomes" id="UP000276249">
    <property type="component" value="Unassembled WGS sequence"/>
</dbReference>
<sequence length="170" mass="19805">MYIQAIIDLLSMVTSIYTVVGAILFKLFHREIRIDAPIFDFYSRLVARSVYLHLQSRREMNRYLWYIVLRTAMQMMFLLQIIIATAGYPWVGAILFCALCLPVWRLYNLTIIPIRRYWEKRPADKFTIVSAKRFAWGVVIYKSLLIAAMIASLSLALILSTGNDWTTLVD</sequence>
<evidence type="ECO:0000313" key="4">
    <source>
        <dbReference type="Proteomes" id="UP000238378"/>
    </source>
</evidence>
<name>A0ABD7IQ91_LACPE</name>
<feature type="transmembrane region" description="Helical" evidence="1">
    <location>
        <begin position="134"/>
        <end position="159"/>
    </location>
</feature>
<comment type="caution">
    <text evidence="3">The sequence shown here is derived from an EMBL/GenBank/DDBJ whole genome shotgun (WGS) entry which is preliminary data.</text>
</comment>
<proteinExistence type="predicted"/>
<dbReference type="EMBL" id="RDCJ01000101">
    <property type="protein sequence ID" value="RMW45549.1"/>
    <property type="molecule type" value="Genomic_DNA"/>
</dbReference>
<keyword evidence="1" id="KW-0812">Transmembrane</keyword>
<protein>
    <submittedName>
        <fullName evidence="3">Uncharacterized protein</fullName>
    </submittedName>
</protein>
<evidence type="ECO:0000313" key="5">
    <source>
        <dbReference type="Proteomes" id="UP000276249"/>
    </source>
</evidence>
<dbReference type="AlphaFoldDB" id="A0ABD7IQ91"/>
<accession>A0ABD7IQ91</accession>
<keyword evidence="4" id="KW-1185">Reference proteome</keyword>
<evidence type="ECO:0000313" key="2">
    <source>
        <dbReference type="EMBL" id="PRO95803.1"/>
    </source>
</evidence>
<evidence type="ECO:0000313" key="3">
    <source>
        <dbReference type="EMBL" id="RMW45549.1"/>
    </source>
</evidence>
<feature type="transmembrane region" description="Helical" evidence="1">
    <location>
        <begin position="6"/>
        <end position="25"/>
    </location>
</feature>
<reference evidence="2 4" key="1">
    <citation type="submission" date="2018-03" db="EMBL/GenBank/DDBJ databases">
        <title>Draft Genome Sequences of six Lactobacillus pentosus Strains Isolated from Brines of Traditionally Fermented Spanish-Style Green Table Olives.</title>
        <authorList>
            <person name="Calero-Delgado B."/>
            <person name="Martin-Platero A.M."/>
            <person name="Perez-Pulido A.J."/>
            <person name="Benitez-Cabello A."/>
            <person name="Casimiro-Soriguer C.S."/>
            <person name="Martinez-Bueno M."/>
            <person name="Arroyo-Lopez F.N."/>
            <person name="Rodriguez-Gomez F."/>
            <person name="Bautista-Gallego J."/>
            <person name="Garrido-Fernandez A."/>
            <person name="Jimenez-Diaz R."/>
        </authorList>
    </citation>
    <scope>NUCLEOTIDE SEQUENCE [LARGE SCALE GENOMIC DNA]</scope>
    <source>
        <strain evidence="2 4">IG2</strain>
    </source>
</reference>